<accession>A0A6A5WBG6</accession>
<name>A0A6A5WBG6_9PLEO</name>
<dbReference type="AlphaFoldDB" id="A0A6A5WBG6"/>
<gene>
    <name evidence="2" type="ORF">P154DRAFT_578080</name>
</gene>
<proteinExistence type="predicted"/>
<evidence type="ECO:0000256" key="1">
    <source>
        <dbReference type="SAM" id="Phobius"/>
    </source>
</evidence>
<keyword evidence="1" id="KW-1133">Transmembrane helix</keyword>
<keyword evidence="1" id="KW-0812">Transmembrane</keyword>
<evidence type="ECO:0008006" key="4">
    <source>
        <dbReference type="Google" id="ProtNLM"/>
    </source>
</evidence>
<protein>
    <recommendedName>
        <fullName evidence="4">Mid2 domain-containing protein</fullName>
    </recommendedName>
</protein>
<sequence>MSLPNSDTPIARTSSKDQYAATLLISSASSTIAETSAIPTSAEKSSTKIPQLVLGLALGLGIPLALSLGVVCLILLKRHNHKTPEEDLTCSSGGRDTTLPELGPTLTHELATIEKPQELPEHAEELQAVHELE</sequence>
<feature type="transmembrane region" description="Helical" evidence="1">
    <location>
        <begin position="52"/>
        <end position="76"/>
    </location>
</feature>
<dbReference type="Proteomes" id="UP000799779">
    <property type="component" value="Unassembled WGS sequence"/>
</dbReference>
<evidence type="ECO:0000313" key="3">
    <source>
        <dbReference type="Proteomes" id="UP000799779"/>
    </source>
</evidence>
<organism evidence="2 3">
    <name type="scientific">Amniculicola lignicola CBS 123094</name>
    <dbReference type="NCBI Taxonomy" id="1392246"/>
    <lineage>
        <taxon>Eukaryota</taxon>
        <taxon>Fungi</taxon>
        <taxon>Dikarya</taxon>
        <taxon>Ascomycota</taxon>
        <taxon>Pezizomycotina</taxon>
        <taxon>Dothideomycetes</taxon>
        <taxon>Pleosporomycetidae</taxon>
        <taxon>Pleosporales</taxon>
        <taxon>Amniculicolaceae</taxon>
        <taxon>Amniculicola</taxon>
    </lineage>
</organism>
<reference evidence="2" key="1">
    <citation type="journal article" date="2020" name="Stud. Mycol.">
        <title>101 Dothideomycetes genomes: a test case for predicting lifestyles and emergence of pathogens.</title>
        <authorList>
            <person name="Haridas S."/>
            <person name="Albert R."/>
            <person name="Binder M."/>
            <person name="Bloem J."/>
            <person name="Labutti K."/>
            <person name="Salamov A."/>
            <person name="Andreopoulos B."/>
            <person name="Baker S."/>
            <person name="Barry K."/>
            <person name="Bills G."/>
            <person name="Bluhm B."/>
            <person name="Cannon C."/>
            <person name="Castanera R."/>
            <person name="Culley D."/>
            <person name="Daum C."/>
            <person name="Ezra D."/>
            <person name="Gonzalez J."/>
            <person name="Henrissat B."/>
            <person name="Kuo A."/>
            <person name="Liang C."/>
            <person name="Lipzen A."/>
            <person name="Lutzoni F."/>
            <person name="Magnuson J."/>
            <person name="Mondo S."/>
            <person name="Nolan M."/>
            <person name="Ohm R."/>
            <person name="Pangilinan J."/>
            <person name="Park H.-J."/>
            <person name="Ramirez L."/>
            <person name="Alfaro M."/>
            <person name="Sun H."/>
            <person name="Tritt A."/>
            <person name="Yoshinaga Y."/>
            <person name="Zwiers L.-H."/>
            <person name="Turgeon B."/>
            <person name="Goodwin S."/>
            <person name="Spatafora J."/>
            <person name="Crous P."/>
            <person name="Grigoriev I."/>
        </authorList>
    </citation>
    <scope>NUCLEOTIDE SEQUENCE</scope>
    <source>
        <strain evidence="2">CBS 123094</strain>
    </source>
</reference>
<keyword evidence="3" id="KW-1185">Reference proteome</keyword>
<evidence type="ECO:0000313" key="2">
    <source>
        <dbReference type="EMBL" id="KAF1998254.1"/>
    </source>
</evidence>
<dbReference type="EMBL" id="ML977605">
    <property type="protein sequence ID" value="KAF1998254.1"/>
    <property type="molecule type" value="Genomic_DNA"/>
</dbReference>
<keyword evidence="1" id="KW-0472">Membrane</keyword>